<dbReference type="AlphaFoldDB" id="A0A3M7PI42"/>
<name>A0A3M7PI42_BRAPC</name>
<sequence length="100" mass="11890">MVEKLNESAIAHHVIYPVHMKYYQRIGDQDIRIRSTMFLSYIFRFDIFVIFVSKKANDLDLCVNCIKKEHKNLILCHLIEDTNKINLDEKIFPYVTNLLS</sequence>
<organism evidence="1 2">
    <name type="scientific">Brachionus plicatilis</name>
    <name type="common">Marine rotifer</name>
    <name type="synonym">Brachionus muelleri</name>
    <dbReference type="NCBI Taxonomy" id="10195"/>
    <lineage>
        <taxon>Eukaryota</taxon>
        <taxon>Metazoa</taxon>
        <taxon>Spiralia</taxon>
        <taxon>Gnathifera</taxon>
        <taxon>Rotifera</taxon>
        <taxon>Eurotatoria</taxon>
        <taxon>Monogononta</taxon>
        <taxon>Pseudotrocha</taxon>
        <taxon>Ploima</taxon>
        <taxon>Brachionidae</taxon>
        <taxon>Brachionus</taxon>
    </lineage>
</organism>
<accession>A0A3M7PI42</accession>
<gene>
    <name evidence="1" type="ORF">BpHYR1_018716</name>
</gene>
<keyword evidence="2" id="KW-1185">Reference proteome</keyword>
<dbReference type="EMBL" id="REGN01010800">
    <property type="protein sequence ID" value="RMZ98394.1"/>
    <property type="molecule type" value="Genomic_DNA"/>
</dbReference>
<evidence type="ECO:0000313" key="1">
    <source>
        <dbReference type="EMBL" id="RMZ98394.1"/>
    </source>
</evidence>
<dbReference type="Proteomes" id="UP000276133">
    <property type="component" value="Unassembled WGS sequence"/>
</dbReference>
<protein>
    <submittedName>
        <fullName evidence="1">Uncharacterized protein</fullName>
    </submittedName>
</protein>
<reference evidence="1 2" key="1">
    <citation type="journal article" date="2018" name="Sci. Rep.">
        <title>Genomic signatures of local adaptation to the degree of environmental predictability in rotifers.</title>
        <authorList>
            <person name="Franch-Gras L."/>
            <person name="Hahn C."/>
            <person name="Garcia-Roger E.M."/>
            <person name="Carmona M.J."/>
            <person name="Serra M."/>
            <person name="Gomez A."/>
        </authorList>
    </citation>
    <scope>NUCLEOTIDE SEQUENCE [LARGE SCALE GENOMIC DNA]</scope>
    <source>
        <strain evidence="1">HYR1</strain>
    </source>
</reference>
<evidence type="ECO:0000313" key="2">
    <source>
        <dbReference type="Proteomes" id="UP000276133"/>
    </source>
</evidence>
<proteinExistence type="predicted"/>
<comment type="caution">
    <text evidence="1">The sequence shown here is derived from an EMBL/GenBank/DDBJ whole genome shotgun (WGS) entry which is preliminary data.</text>
</comment>